<dbReference type="GO" id="GO:0000028">
    <property type="term" value="P:ribosomal small subunit assembly"/>
    <property type="evidence" value="ECO:0007669"/>
    <property type="project" value="TreeGrafter"/>
</dbReference>
<keyword evidence="5" id="KW-1185">Reference proteome</keyword>
<protein>
    <submittedName>
        <fullName evidence="6">RRP7 domain-containing protein</fullName>
    </submittedName>
</protein>
<dbReference type="GO" id="GO:0006364">
    <property type="term" value="P:rRNA processing"/>
    <property type="evidence" value="ECO:0007669"/>
    <property type="project" value="TreeGrafter"/>
</dbReference>
<evidence type="ECO:0000256" key="1">
    <source>
        <dbReference type="ARBA" id="ARBA00006110"/>
    </source>
</evidence>
<dbReference type="InterPro" id="IPR024326">
    <property type="entry name" value="RRP7_C"/>
</dbReference>
<sequence length="222" mass="25105">MANKKSDGERKKMKKRKKEKATDVGLQDSLGRLLAELGSGAPEEVIKQRNVASADDQHFVDGYYTACARFKSEHLVGQALRRCAAIPCICLSDIGIEPAKCGVTKFCAKYRNAYKTMDELQHGVESYMSKHDAIQNEKKRNLKRMANVPDEEGWITVTKTHYKRLPPAIVVRNKEDLRKLSKKKKRVVCITYKFIVTPTPVSTKIVLIDSKLPIATRRFLAP</sequence>
<evidence type="ECO:0000256" key="2">
    <source>
        <dbReference type="SAM" id="MobiDB-lite"/>
    </source>
</evidence>
<dbReference type="InterPro" id="IPR040446">
    <property type="entry name" value="RRP7"/>
</dbReference>
<gene>
    <name evidence="4" type="ORF">GPUH_LOCUS10913</name>
</gene>
<dbReference type="Proteomes" id="UP000271098">
    <property type="component" value="Unassembled WGS sequence"/>
</dbReference>
<organism evidence="6">
    <name type="scientific">Gongylonema pulchrum</name>
    <dbReference type="NCBI Taxonomy" id="637853"/>
    <lineage>
        <taxon>Eukaryota</taxon>
        <taxon>Metazoa</taxon>
        <taxon>Ecdysozoa</taxon>
        <taxon>Nematoda</taxon>
        <taxon>Chromadorea</taxon>
        <taxon>Rhabditida</taxon>
        <taxon>Spirurina</taxon>
        <taxon>Spiruromorpha</taxon>
        <taxon>Spiruroidea</taxon>
        <taxon>Gongylonematidae</taxon>
        <taxon>Gongylonema</taxon>
    </lineage>
</organism>
<evidence type="ECO:0000313" key="6">
    <source>
        <dbReference type="WBParaSite" id="GPUH_0001092601-mRNA-1"/>
    </source>
</evidence>
<dbReference type="Pfam" id="PF12923">
    <property type="entry name" value="RRP7"/>
    <property type="match status" value="1"/>
</dbReference>
<dbReference type="GO" id="GO:0032545">
    <property type="term" value="C:CURI complex"/>
    <property type="evidence" value="ECO:0007669"/>
    <property type="project" value="TreeGrafter"/>
</dbReference>
<name>A0A183DQC2_9BILA</name>
<reference evidence="6" key="1">
    <citation type="submission" date="2016-06" db="UniProtKB">
        <authorList>
            <consortium name="WormBaseParasite"/>
        </authorList>
    </citation>
    <scope>IDENTIFICATION</scope>
</reference>
<feature type="domain" description="Ribosomal RNA-processing protein 7 C-terminal" evidence="3">
    <location>
        <begin position="114"/>
        <end position="194"/>
    </location>
</feature>
<accession>A0A183DQC2</accession>
<comment type="similarity">
    <text evidence="1">Belongs to the RRP7 family.</text>
</comment>
<evidence type="ECO:0000313" key="5">
    <source>
        <dbReference type="Proteomes" id="UP000271098"/>
    </source>
</evidence>
<reference evidence="4 5" key="2">
    <citation type="submission" date="2018-11" db="EMBL/GenBank/DDBJ databases">
        <authorList>
            <consortium name="Pathogen Informatics"/>
        </authorList>
    </citation>
    <scope>NUCLEOTIDE SEQUENCE [LARGE SCALE GENOMIC DNA]</scope>
</reference>
<proteinExistence type="inferred from homology"/>
<dbReference type="GO" id="GO:0034456">
    <property type="term" value="C:UTP-C complex"/>
    <property type="evidence" value="ECO:0007669"/>
    <property type="project" value="TreeGrafter"/>
</dbReference>
<dbReference type="PANTHER" id="PTHR13191">
    <property type="entry name" value="RIBOSOMAL RNA PROCESSING PROTEIN 7-RELATED"/>
    <property type="match status" value="1"/>
</dbReference>
<feature type="region of interest" description="Disordered" evidence="2">
    <location>
        <begin position="1"/>
        <end position="24"/>
    </location>
</feature>
<dbReference type="OrthoDB" id="5390at2759"/>
<dbReference type="EMBL" id="UYRT01078230">
    <property type="protein sequence ID" value="VDN18084.1"/>
    <property type="molecule type" value="Genomic_DNA"/>
</dbReference>
<evidence type="ECO:0000313" key="4">
    <source>
        <dbReference type="EMBL" id="VDN18084.1"/>
    </source>
</evidence>
<feature type="compositionally biased region" description="Basic and acidic residues" evidence="2">
    <location>
        <begin position="1"/>
        <end position="10"/>
    </location>
</feature>
<dbReference type="PANTHER" id="PTHR13191:SF0">
    <property type="entry name" value="RIBOSOMAL RNA-PROCESSING PROTEIN 7 HOMOLOG A-RELATED"/>
    <property type="match status" value="1"/>
</dbReference>
<dbReference type="AlphaFoldDB" id="A0A183DQC2"/>
<evidence type="ECO:0000259" key="3">
    <source>
        <dbReference type="Pfam" id="PF12923"/>
    </source>
</evidence>
<dbReference type="WBParaSite" id="GPUH_0001092601-mRNA-1">
    <property type="protein sequence ID" value="GPUH_0001092601-mRNA-1"/>
    <property type="gene ID" value="GPUH_0001092601"/>
</dbReference>